<proteinExistence type="predicted"/>
<organism evidence="1 2">
    <name type="scientific">Lipomyces kononenkoae</name>
    <name type="common">Yeast</name>
    <dbReference type="NCBI Taxonomy" id="34357"/>
    <lineage>
        <taxon>Eukaryota</taxon>
        <taxon>Fungi</taxon>
        <taxon>Dikarya</taxon>
        <taxon>Ascomycota</taxon>
        <taxon>Saccharomycotina</taxon>
        <taxon>Lipomycetes</taxon>
        <taxon>Lipomycetales</taxon>
        <taxon>Lipomycetaceae</taxon>
        <taxon>Lipomyces</taxon>
    </lineage>
</organism>
<keyword evidence="2" id="KW-1185">Reference proteome</keyword>
<evidence type="ECO:0000313" key="1">
    <source>
        <dbReference type="EMBL" id="KAK9238297.1"/>
    </source>
</evidence>
<reference evidence="2" key="1">
    <citation type="journal article" date="2024" name="Front. Bioeng. Biotechnol.">
        <title>Genome-scale model development and genomic sequencing of the oleaginous clade Lipomyces.</title>
        <authorList>
            <person name="Czajka J.J."/>
            <person name="Han Y."/>
            <person name="Kim J."/>
            <person name="Mondo S.J."/>
            <person name="Hofstad B.A."/>
            <person name="Robles A."/>
            <person name="Haridas S."/>
            <person name="Riley R."/>
            <person name="LaButti K."/>
            <person name="Pangilinan J."/>
            <person name="Andreopoulos W."/>
            <person name="Lipzen A."/>
            <person name="Yan J."/>
            <person name="Wang M."/>
            <person name="Ng V."/>
            <person name="Grigoriev I.V."/>
            <person name="Spatafora J.W."/>
            <person name="Magnuson J.K."/>
            <person name="Baker S.E."/>
            <person name="Pomraning K.R."/>
        </authorList>
    </citation>
    <scope>NUCLEOTIDE SEQUENCE [LARGE SCALE GENOMIC DNA]</scope>
    <source>
        <strain evidence="2">CBS 7786</strain>
    </source>
</reference>
<protein>
    <submittedName>
        <fullName evidence="1">Uncharacterized protein</fullName>
    </submittedName>
</protein>
<dbReference type="Proteomes" id="UP001433508">
    <property type="component" value="Unassembled WGS sequence"/>
</dbReference>
<accession>A0ACC3T604</accession>
<dbReference type="EMBL" id="MU971358">
    <property type="protein sequence ID" value="KAK9238297.1"/>
    <property type="molecule type" value="Genomic_DNA"/>
</dbReference>
<gene>
    <name evidence="1" type="ORF">V1525DRAFT_118336</name>
</gene>
<sequence>MSIPSNMSASSSPSQHLQTPHTLPSTRLVYTPLPNNALPTSSSFANFRRRSSLDFTWSAAFASLAQSSDLDSASPMPEYTYLPQTIMSERRRSELFFSPPPANPPPPVTGDPMLDAFPYLAIGNQANYDAGGSLSMMGMVPEYFLAHQYQQQQDCVVNSHSSENLALPRQCASSPVSSASTTAASPLDIRPLPLESTAHSLPLGPKWANFTMAQGYTTTCTNSQLSSPPKSASLVLEADYPPEPPSAPPHILRDCHTIDMNMQEIPHSQSYSALTSHSPMSDAVGGPLSGSRLPRKASFRNSQPDSTDASRGSSTRLYESEETASPLTTTSQSSNSMSDGDDDDDDEDDDEYKTPARSQSCTMPRRRSARQFVGPDMRHSLPAVSYHHHGRFIDPGELHDFLPSLALPSLPNAHWTAAGQYSDGEGADDDDSQEADEDDDESMEDKMARSKKGVYRCNHCPQKFNTMEQF</sequence>
<name>A0ACC3T604_LIPKO</name>
<evidence type="ECO:0000313" key="2">
    <source>
        <dbReference type="Proteomes" id="UP001433508"/>
    </source>
</evidence>
<comment type="caution">
    <text evidence="1">The sequence shown here is derived from an EMBL/GenBank/DDBJ whole genome shotgun (WGS) entry which is preliminary data.</text>
</comment>